<dbReference type="Pfam" id="PF02844">
    <property type="entry name" value="GARS_N"/>
    <property type="match status" value="1"/>
</dbReference>
<dbReference type="SMART" id="SM01209">
    <property type="entry name" value="GARS_A"/>
    <property type="match status" value="1"/>
</dbReference>
<keyword evidence="5 14" id="KW-0436">Ligase</keyword>
<dbReference type="UniPathway" id="UPA00074">
    <property type="reaction ID" value="UER00125"/>
</dbReference>
<dbReference type="GO" id="GO:0046872">
    <property type="term" value="F:metal ion binding"/>
    <property type="evidence" value="ECO:0007669"/>
    <property type="project" value="UniProtKB-KW"/>
</dbReference>
<dbReference type="KEGG" id="psua:FLK61_27100"/>
<dbReference type="PROSITE" id="PS00184">
    <property type="entry name" value="GARS"/>
    <property type="match status" value="1"/>
</dbReference>
<dbReference type="InterPro" id="IPR011761">
    <property type="entry name" value="ATP-grasp"/>
</dbReference>
<dbReference type="EC" id="6.3.4.13" evidence="4 14"/>
<evidence type="ECO:0000256" key="7">
    <source>
        <dbReference type="ARBA" id="ARBA00022741"/>
    </source>
</evidence>
<accession>A0A859FAR1</accession>
<comment type="pathway">
    <text evidence="3 14">Purine metabolism; IMP biosynthesis via de novo pathway; N(1)-(5-phospho-D-ribosyl)glycinamide from 5-phospho-alpha-D-ribose 1-diphosphate: step 2/2.</text>
</comment>
<dbReference type="InterPro" id="IPR020560">
    <property type="entry name" value="PRibGlycinamide_synth_C-dom"/>
</dbReference>
<evidence type="ECO:0000313" key="18">
    <source>
        <dbReference type="Proteomes" id="UP000318138"/>
    </source>
</evidence>
<evidence type="ECO:0000256" key="15">
    <source>
        <dbReference type="PROSITE-ProRule" id="PRU00409"/>
    </source>
</evidence>
<dbReference type="SUPFAM" id="SSF56059">
    <property type="entry name" value="Glutathione synthetase ATP-binding domain-like"/>
    <property type="match status" value="1"/>
</dbReference>
<comment type="cofactor">
    <cofactor evidence="1">
        <name>Mn(2+)</name>
        <dbReference type="ChEBI" id="CHEBI:29035"/>
    </cofactor>
</comment>
<evidence type="ECO:0000313" key="17">
    <source>
        <dbReference type="EMBL" id="QKS70423.1"/>
    </source>
</evidence>
<dbReference type="InterPro" id="IPR000115">
    <property type="entry name" value="PRibGlycinamide_synth"/>
</dbReference>
<evidence type="ECO:0000256" key="4">
    <source>
        <dbReference type="ARBA" id="ARBA00013255"/>
    </source>
</evidence>
<dbReference type="Gene3D" id="3.30.1490.20">
    <property type="entry name" value="ATP-grasp fold, A domain"/>
    <property type="match status" value="1"/>
</dbReference>
<dbReference type="EMBL" id="CP041372">
    <property type="protein sequence ID" value="QKS70423.1"/>
    <property type="molecule type" value="Genomic_DNA"/>
</dbReference>
<dbReference type="Gene3D" id="3.30.470.20">
    <property type="entry name" value="ATP-grasp fold, B domain"/>
    <property type="match status" value="1"/>
</dbReference>
<evidence type="ECO:0000256" key="12">
    <source>
        <dbReference type="ARBA" id="ARBA00042242"/>
    </source>
</evidence>
<dbReference type="InterPro" id="IPR011054">
    <property type="entry name" value="Rudment_hybrid_motif"/>
</dbReference>
<sequence length="425" mass="46250">MNIFIVGGGGREHAIAWKVAQSDRVTGILAAPGSDAIAQLDKCEVVNISVDDHDELLQAAKDFQADLVIVGPEAPLVAGFTDMCEHAGLRVFGPSKQAAQLEGSKQFAKDIMQKYDIPTARYGTFTDLEAAKAYVTEQGAPIVVKADGLAAGKGVVVAETVAEAHEAIEMMMSSRAFGDAGESVVIEECLIGEELSFMAFVHGELVIPMVTAQDHKRAFDRDQGPNTGGMGAYSPVPQFNDALLKEAEKRVLRPMATAMVKEGMPFTGILYAGLMMTNEGPKVIEFNTRFGDPEAQVVLPRLVTDLVDIMEAIMDGHEIPIVWRDEVCVGVVLASEGYPGSYEKGVEFTIPNLTKVGQQWFHAGTRFKEDATWTNAGGRVLLLSTLGTSFEGALEDTYEILMTREWPGLFYRKDIGHKLLEFRDR</sequence>
<dbReference type="NCBIfam" id="TIGR00877">
    <property type="entry name" value="purD"/>
    <property type="match status" value="1"/>
</dbReference>
<evidence type="ECO:0000256" key="2">
    <source>
        <dbReference type="ARBA" id="ARBA00001946"/>
    </source>
</evidence>
<dbReference type="InterPro" id="IPR020562">
    <property type="entry name" value="PRibGlycinamide_synth_N"/>
</dbReference>
<dbReference type="PROSITE" id="PS50975">
    <property type="entry name" value="ATP_GRASP"/>
    <property type="match status" value="1"/>
</dbReference>
<dbReference type="GO" id="GO:0009113">
    <property type="term" value="P:purine nucleobase biosynthetic process"/>
    <property type="evidence" value="ECO:0007669"/>
    <property type="project" value="InterPro"/>
</dbReference>
<evidence type="ECO:0000256" key="1">
    <source>
        <dbReference type="ARBA" id="ARBA00001936"/>
    </source>
</evidence>
<keyword evidence="18" id="KW-1185">Reference proteome</keyword>
<dbReference type="InterPro" id="IPR020561">
    <property type="entry name" value="PRibGlycinamid_synth_ATP-grasp"/>
</dbReference>
<evidence type="ECO:0000256" key="13">
    <source>
        <dbReference type="ARBA" id="ARBA00042864"/>
    </source>
</evidence>
<keyword evidence="9 15" id="KW-0067">ATP-binding</keyword>
<dbReference type="SUPFAM" id="SSF52440">
    <property type="entry name" value="PreATP-grasp domain"/>
    <property type="match status" value="1"/>
</dbReference>
<evidence type="ECO:0000256" key="14">
    <source>
        <dbReference type="HAMAP-Rule" id="MF_00138"/>
    </source>
</evidence>
<evidence type="ECO:0000259" key="16">
    <source>
        <dbReference type="PROSITE" id="PS50975"/>
    </source>
</evidence>
<comment type="cofactor">
    <cofactor evidence="2">
        <name>Mg(2+)</name>
        <dbReference type="ChEBI" id="CHEBI:18420"/>
    </cofactor>
</comment>
<evidence type="ECO:0000256" key="3">
    <source>
        <dbReference type="ARBA" id="ARBA00005174"/>
    </source>
</evidence>
<name>A0A859FAR1_9BACI</name>
<evidence type="ECO:0000256" key="5">
    <source>
        <dbReference type="ARBA" id="ARBA00022598"/>
    </source>
</evidence>
<dbReference type="GO" id="GO:0005524">
    <property type="term" value="F:ATP binding"/>
    <property type="evidence" value="ECO:0007669"/>
    <property type="project" value="UniProtKB-UniRule"/>
</dbReference>
<dbReference type="HAMAP" id="MF_00138">
    <property type="entry name" value="GARS"/>
    <property type="match status" value="1"/>
</dbReference>
<dbReference type="GO" id="GO:0006189">
    <property type="term" value="P:'de novo' IMP biosynthetic process"/>
    <property type="evidence" value="ECO:0007669"/>
    <property type="project" value="UniProtKB-UniRule"/>
</dbReference>
<proteinExistence type="inferred from homology"/>
<dbReference type="AlphaFoldDB" id="A0A859FAR1"/>
<dbReference type="Pfam" id="PF01071">
    <property type="entry name" value="GARS_A"/>
    <property type="match status" value="1"/>
</dbReference>
<keyword evidence="10" id="KW-0464">Manganese</keyword>
<evidence type="ECO:0000256" key="9">
    <source>
        <dbReference type="ARBA" id="ARBA00022840"/>
    </source>
</evidence>
<evidence type="ECO:0000256" key="11">
    <source>
        <dbReference type="ARBA" id="ARBA00038345"/>
    </source>
</evidence>
<evidence type="ECO:0000256" key="10">
    <source>
        <dbReference type="ARBA" id="ARBA00023211"/>
    </source>
</evidence>
<dbReference type="Gene3D" id="3.90.600.10">
    <property type="entry name" value="Phosphoribosylglycinamide synthetase, C-terminal domain"/>
    <property type="match status" value="1"/>
</dbReference>
<dbReference type="InterPro" id="IPR016185">
    <property type="entry name" value="PreATP-grasp_dom_sf"/>
</dbReference>
<feature type="domain" description="ATP-grasp" evidence="16">
    <location>
        <begin position="109"/>
        <end position="315"/>
    </location>
</feature>
<dbReference type="SUPFAM" id="SSF51246">
    <property type="entry name" value="Rudiment single hybrid motif"/>
    <property type="match status" value="1"/>
</dbReference>
<dbReference type="RefSeq" id="WP_176008461.1">
    <property type="nucleotide sequence ID" value="NZ_CP041372.2"/>
</dbReference>
<reference evidence="18" key="1">
    <citation type="submission" date="2019-07" db="EMBL/GenBank/DDBJ databases">
        <title>Bacillus alkalisoli sp. nov. isolated from saline soil.</title>
        <authorList>
            <person name="Sun J.-Q."/>
            <person name="Xu L."/>
        </authorList>
    </citation>
    <scope>NUCLEOTIDE SEQUENCE [LARGE SCALE GENOMIC DNA]</scope>
    <source>
        <strain evidence="18">M4U3P1</strain>
    </source>
</reference>
<comment type="similarity">
    <text evidence="11 14">Belongs to the GARS family.</text>
</comment>
<dbReference type="InterPro" id="IPR037123">
    <property type="entry name" value="PRibGlycinamide_synth_C_sf"/>
</dbReference>
<dbReference type="SMART" id="SM01210">
    <property type="entry name" value="GARS_C"/>
    <property type="match status" value="1"/>
</dbReference>
<keyword evidence="8 14" id="KW-0658">Purine biosynthesis</keyword>
<dbReference type="InterPro" id="IPR013815">
    <property type="entry name" value="ATP_grasp_subdomain_1"/>
</dbReference>
<evidence type="ECO:0000256" key="6">
    <source>
        <dbReference type="ARBA" id="ARBA00022723"/>
    </source>
</evidence>
<dbReference type="Pfam" id="PF02843">
    <property type="entry name" value="GARS_C"/>
    <property type="match status" value="1"/>
</dbReference>
<gene>
    <name evidence="14 17" type="primary">purD</name>
    <name evidence="17" type="ORF">FLK61_27100</name>
</gene>
<protein>
    <recommendedName>
        <fullName evidence="4 14">Phosphoribosylamine--glycine ligase</fullName>
        <ecNumber evidence="4 14">6.3.4.13</ecNumber>
    </recommendedName>
    <alternativeName>
        <fullName evidence="14">GARS</fullName>
    </alternativeName>
    <alternativeName>
        <fullName evidence="12 14">Glycinamide ribonucleotide synthetase</fullName>
    </alternativeName>
    <alternativeName>
        <fullName evidence="13 14">Phosphoribosylglycinamide synthetase</fullName>
    </alternativeName>
</protein>
<organism evidence="17 18">
    <name type="scientific">Paenalkalicoccus suaedae</name>
    <dbReference type="NCBI Taxonomy" id="2592382"/>
    <lineage>
        <taxon>Bacteria</taxon>
        <taxon>Bacillati</taxon>
        <taxon>Bacillota</taxon>
        <taxon>Bacilli</taxon>
        <taxon>Bacillales</taxon>
        <taxon>Bacillaceae</taxon>
        <taxon>Paenalkalicoccus</taxon>
    </lineage>
</organism>
<keyword evidence="6" id="KW-0479">Metal-binding</keyword>
<dbReference type="GO" id="GO:0004637">
    <property type="term" value="F:phosphoribosylamine-glycine ligase activity"/>
    <property type="evidence" value="ECO:0007669"/>
    <property type="project" value="UniProtKB-UniRule"/>
</dbReference>
<keyword evidence="7 15" id="KW-0547">Nucleotide-binding</keyword>
<dbReference type="PANTHER" id="PTHR43472:SF1">
    <property type="entry name" value="PHOSPHORIBOSYLAMINE--GLYCINE LIGASE, CHLOROPLASTIC"/>
    <property type="match status" value="1"/>
</dbReference>
<dbReference type="FunFam" id="3.30.1490.20:FF:000006">
    <property type="entry name" value="phosphoribosylamine--glycine ligase, chloroplastic-like"/>
    <property type="match status" value="1"/>
</dbReference>
<dbReference type="FunFam" id="3.30.470.20:FF:000018">
    <property type="entry name" value="Trifunctional purine biosynthetic protein adenosine-3"/>
    <property type="match status" value="1"/>
</dbReference>
<dbReference type="Gene3D" id="3.40.50.20">
    <property type="match status" value="1"/>
</dbReference>
<comment type="catalytic activity">
    <reaction evidence="14">
        <text>5-phospho-beta-D-ribosylamine + glycine + ATP = N(1)-(5-phospho-beta-D-ribosyl)glycinamide + ADP + phosphate + H(+)</text>
        <dbReference type="Rhea" id="RHEA:17453"/>
        <dbReference type="ChEBI" id="CHEBI:15378"/>
        <dbReference type="ChEBI" id="CHEBI:30616"/>
        <dbReference type="ChEBI" id="CHEBI:43474"/>
        <dbReference type="ChEBI" id="CHEBI:57305"/>
        <dbReference type="ChEBI" id="CHEBI:58681"/>
        <dbReference type="ChEBI" id="CHEBI:143788"/>
        <dbReference type="ChEBI" id="CHEBI:456216"/>
        <dbReference type="EC" id="6.3.4.13"/>
    </reaction>
</comment>
<dbReference type="Proteomes" id="UP000318138">
    <property type="component" value="Chromosome"/>
</dbReference>
<evidence type="ECO:0000256" key="8">
    <source>
        <dbReference type="ARBA" id="ARBA00022755"/>
    </source>
</evidence>
<dbReference type="InterPro" id="IPR020559">
    <property type="entry name" value="PRibGlycinamide_synth_CS"/>
</dbReference>
<dbReference type="PANTHER" id="PTHR43472">
    <property type="entry name" value="PHOSPHORIBOSYLAMINE--GLYCINE LIGASE"/>
    <property type="match status" value="1"/>
</dbReference>